<name>A0A9D4ZKR0_ADICA</name>
<keyword evidence="2" id="KW-1185">Reference proteome</keyword>
<evidence type="ECO:0000313" key="2">
    <source>
        <dbReference type="Proteomes" id="UP000886520"/>
    </source>
</evidence>
<proteinExistence type="predicted"/>
<dbReference type="EMBL" id="JABFUD020000008">
    <property type="protein sequence ID" value="KAI5076736.1"/>
    <property type="molecule type" value="Genomic_DNA"/>
</dbReference>
<comment type="caution">
    <text evidence="1">The sequence shown here is derived from an EMBL/GenBank/DDBJ whole genome shotgun (WGS) entry which is preliminary data.</text>
</comment>
<sequence length="183" mass="20914">MDGDFVLMHELFDEMPMDANHVKDIFIENDLMESCDELEIFYFHASKVDMDPMVMHKTMMSKNDVSTYGLFNDMPLVVDHVEGCDAQGSRESHVEVSKNDMDDFSVDFHPIFMHDVMIFDDCISVSDLFGELLIVASSNVKQERILEEVMEIREEGFGFVNLNEMNADTLCVSVFDLANKNAS</sequence>
<dbReference type="Proteomes" id="UP000886520">
    <property type="component" value="Chromosome 8"/>
</dbReference>
<evidence type="ECO:0000313" key="1">
    <source>
        <dbReference type="EMBL" id="KAI5076736.1"/>
    </source>
</evidence>
<gene>
    <name evidence="1" type="ORF">GOP47_0008801</name>
</gene>
<organism evidence="1 2">
    <name type="scientific">Adiantum capillus-veneris</name>
    <name type="common">Maidenhair fern</name>
    <dbReference type="NCBI Taxonomy" id="13818"/>
    <lineage>
        <taxon>Eukaryota</taxon>
        <taxon>Viridiplantae</taxon>
        <taxon>Streptophyta</taxon>
        <taxon>Embryophyta</taxon>
        <taxon>Tracheophyta</taxon>
        <taxon>Polypodiopsida</taxon>
        <taxon>Polypodiidae</taxon>
        <taxon>Polypodiales</taxon>
        <taxon>Pteridineae</taxon>
        <taxon>Pteridaceae</taxon>
        <taxon>Vittarioideae</taxon>
        <taxon>Adiantum</taxon>
    </lineage>
</organism>
<accession>A0A9D4ZKR0</accession>
<dbReference type="AlphaFoldDB" id="A0A9D4ZKR0"/>
<reference evidence="1" key="1">
    <citation type="submission" date="2021-01" db="EMBL/GenBank/DDBJ databases">
        <title>Adiantum capillus-veneris genome.</title>
        <authorList>
            <person name="Fang Y."/>
            <person name="Liao Q."/>
        </authorList>
    </citation>
    <scope>NUCLEOTIDE SEQUENCE</scope>
    <source>
        <strain evidence="1">H3</strain>
        <tissue evidence="1">Leaf</tissue>
    </source>
</reference>
<protein>
    <submittedName>
        <fullName evidence="1">Uncharacterized protein</fullName>
    </submittedName>
</protein>